<reference evidence="2 3" key="1">
    <citation type="submission" date="2010-01" db="EMBL/GenBank/DDBJ databases">
        <authorList>
            <person name="Weinstock G."/>
            <person name="Sodergren E."/>
            <person name="Clifton S."/>
            <person name="Fulton L."/>
            <person name="Fulton B."/>
            <person name="Courtney L."/>
            <person name="Fronick C."/>
            <person name="Harrison M."/>
            <person name="Strong C."/>
            <person name="Farmer C."/>
            <person name="Delahaunty K."/>
            <person name="Markovic C."/>
            <person name="Hall O."/>
            <person name="Minx P."/>
            <person name="Tomlinson C."/>
            <person name="Mitreva M."/>
            <person name="Nelson J."/>
            <person name="Hou S."/>
            <person name="Wollam A."/>
            <person name="Pepin K.H."/>
            <person name="Johnson M."/>
            <person name="Bhonagiri V."/>
            <person name="Nash W.E."/>
            <person name="Warren W."/>
            <person name="Chinwalla A."/>
            <person name="Mardis E.R."/>
            <person name="Wilson R.K."/>
        </authorList>
    </citation>
    <scope>NUCLEOTIDE SEQUENCE [LARGE SCALE GENOMIC DNA]</scope>
    <source>
        <strain evidence="2 3">NJ9703</strain>
    </source>
</reference>
<dbReference type="Proteomes" id="UP000004621">
    <property type="component" value="Unassembled WGS sequence"/>
</dbReference>
<feature type="region of interest" description="Disordered" evidence="1">
    <location>
        <begin position="1"/>
        <end position="39"/>
    </location>
</feature>
<evidence type="ECO:0000313" key="2">
    <source>
        <dbReference type="EMBL" id="EFC50910.1"/>
    </source>
</evidence>
<dbReference type="EMBL" id="ACEO02000034">
    <property type="protein sequence ID" value="EFC50910.1"/>
    <property type="molecule type" value="Genomic_DNA"/>
</dbReference>
<accession>A0A9W5INL4</accession>
<gene>
    <name evidence="2" type="ORF">NEISUBOT_05666</name>
</gene>
<dbReference type="AlphaFoldDB" id="A0A9W5INL4"/>
<organism evidence="2 3">
    <name type="scientific">Neisseria subflava NJ9703</name>
    <dbReference type="NCBI Taxonomy" id="546268"/>
    <lineage>
        <taxon>Bacteria</taxon>
        <taxon>Pseudomonadati</taxon>
        <taxon>Pseudomonadota</taxon>
        <taxon>Betaproteobacteria</taxon>
        <taxon>Neisseriales</taxon>
        <taxon>Neisseriaceae</taxon>
        <taxon>Neisseria</taxon>
    </lineage>
</organism>
<protein>
    <submittedName>
        <fullName evidence="2">Uncharacterized protein</fullName>
    </submittedName>
</protein>
<evidence type="ECO:0000313" key="3">
    <source>
        <dbReference type="Proteomes" id="UP000004621"/>
    </source>
</evidence>
<proteinExistence type="predicted"/>
<comment type="caution">
    <text evidence="2">The sequence shown here is derived from an EMBL/GenBank/DDBJ whole genome shotgun (WGS) entry which is preliminary data.</text>
</comment>
<name>A0A9W5INL4_NEISU</name>
<feature type="non-terminal residue" evidence="2">
    <location>
        <position position="1"/>
    </location>
</feature>
<sequence length="39" mass="4195">QFQEKGRQSLSPHGAGSGELLKEHVGPEMVLLSSSENMV</sequence>
<evidence type="ECO:0000256" key="1">
    <source>
        <dbReference type="SAM" id="MobiDB-lite"/>
    </source>
</evidence>